<gene>
    <name evidence="1" type="ORF">S01H1_45071</name>
</gene>
<reference evidence="1" key="1">
    <citation type="journal article" date="2014" name="Front. Microbiol.">
        <title>High frequency of phylogenetically diverse reductive dehalogenase-homologous genes in deep subseafloor sedimentary metagenomes.</title>
        <authorList>
            <person name="Kawai M."/>
            <person name="Futagami T."/>
            <person name="Toyoda A."/>
            <person name="Takaki Y."/>
            <person name="Nishi S."/>
            <person name="Hori S."/>
            <person name="Arai W."/>
            <person name="Tsubouchi T."/>
            <person name="Morono Y."/>
            <person name="Uchiyama I."/>
            <person name="Ito T."/>
            <person name="Fujiyama A."/>
            <person name="Inagaki F."/>
            <person name="Takami H."/>
        </authorList>
    </citation>
    <scope>NUCLEOTIDE SEQUENCE</scope>
    <source>
        <strain evidence="1">Expedition CK06-06</strain>
    </source>
</reference>
<protein>
    <submittedName>
        <fullName evidence="1">Uncharacterized protein</fullName>
    </submittedName>
</protein>
<organism evidence="1">
    <name type="scientific">marine sediment metagenome</name>
    <dbReference type="NCBI Taxonomy" id="412755"/>
    <lineage>
        <taxon>unclassified sequences</taxon>
        <taxon>metagenomes</taxon>
        <taxon>ecological metagenomes</taxon>
    </lineage>
</organism>
<evidence type="ECO:0000313" key="1">
    <source>
        <dbReference type="EMBL" id="GAF99546.1"/>
    </source>
</evidence>
<proteinExistence type="predicted"/>
<sequence>MRTLIGRMKTVLQSDGTLSGYVKKVEITAPRTLPEIKTTTVPWIGIAPVNSPESWYSNGKKQVFHTVELYLVHWYKLQEVSIYGDGNKAGILELIEDTISAVRGNYFASGAVNYLDKPTDITNIEYTTAGYGDNVFLIVATITLSCQRIFSV</sequence>
<dbReference type="AlphaFoldDB" id="X0UJU8"/>
<dbReference type="EMBL" id="BARS01028777">
    <property type="protein sequence ID" value="GAF99546.1"/>
    <property type="molecule type" value="Genomic_DNA"/>
</dbReference>
<accession>X0UJU8</accession>
<comment type="caution">
    <text evidence="1">The sequence shown here is derived from an EMBL/GenBank/DDBJ whole genome shotgun (WGS) entry which is preliminary data.</text>
</comment>
<name>X0UJU8_9ZZZZ</name>